<dbReference type="AlphaFoldDB" id="A0A4S2JNF9"/>
<dbReference type="EMBL" id="QBLH01003688">
    <property type="protein sequence ID" value="TGZ36157.1"/>
    <property type="molecule type" value="Genomic_DNA"/>
</dbReference>
<dbReference type="Proteomes" id="UP000310200">
    <property type="component" value="Unassembled WGS sequence"/>
</dbReference>
<name>A0A4S2JNF9_9HYME</name>
<feature type="transmembrane region" description="Helical" evidence="1">
    <location>
        <begin position="20"/>
        <end position="37"/>
    </location>
</feature>
<protein>
    <submittedName>
        <fullName evidence="2">Uncharacterized protein</fullName>
    </submittedName>
</protein>
<sequence length="84" mass="9192">MGDSWANGLPLKYSVPGAKAAALGCVIAAVLATSFDAKRVGSLAEAYNNPLVRWTKLRGAFGVYIREGRERERGGKDRRRVIRE</sequence>
<keyword evidence="1" id="KW-1133">Transmembrane helix</keyword>
<keyword evidence="1" id="KW-0812">Transmembrane</keyword>
<evidence type="ECO:0000313" key="3">
    <source>
        <dbReference type="Proteomes" id="UP000310200"/>
    </source>
</evidence>
<evidence type="ECO:0000256" key="1">
    <source>
        <dbReference type="SAM" id="Phobius"/>
    </source>
</evidence>
<accession>A0A4S2JNF9</accession>
<organism evidence="2 3">
    <name type="scientific">Temnothorax longispinosus</name>
    <dbReference type="NCBI Taxonomy" id="300112"/>
    <lineage>
        <taxon>Eukaryota</taxon>
        <taxon>Metazoa</taxon>
        <taxon>Ecdysozoa</taxon>
        <taxon>Arthropoda</taxon>
        <taxon>Hexapoda</taxon>
        <taxon>Insecta</taxon>
        <taxon>Pterygota</taxon>
        <taxon>Neoptera</taxon>
        <taxon>Endopterygota</taxon>
        <taxon>Hymenoptera</taxon>
        <taxon>Apocrita</taxon>
        <taxon>Aculeata</taxon>
        <taxon>Formicoidea</taxon>
        <taxon>Formicidae</taxon>
        <taxon>Myrmicinae</taxon>
        <taxon>Temnothorax</taxon>
    </lineage>
</organism>
<proteinExistence type="predicted"/>
<comment type="caution">
    <text evidence="2">The sequence shown here is derived from an EMBL/GenBank/DDBJ whole genome shotgun (WGS) entry which is preliminary data.</text>
</comment>
<keyword evidence="3" id="KW-1185">Reference proteome</keyword>
<evidence type="ECO:0000313" key="2">
    <source>
        <dbReference type="EMBL" id="TGZ36157.1"/>
    </source>
</evidence>
<reference evidence="2 3" key="1">
    <citation type="journal article" date="2019" name="Philos. Trans. R. Soc. Lond., B, Biol. Sci.">
        <title>Ant behaviour and brain gene expression of defending hosts depend on the ecological success of the intruding social parasite.</title>
        <authorList>
            <person name="Kaur R."/>
            <person name="Stoldt M."/>
            <person name="Jongepier E."/>
            <person name="Feldmeyer B."/>
            <person name="Menzel F."/>
            <person name="Bornberg-Bauer E."/>
            <person name="Foitzik S."/>
        </authorList>
    </citation>
    <scope>NUCLEOTIDE SEQUENCE [LARGE SCALE GENOMIC DNA]</scope>
    <source>
        <tissue evidence="2">Whole body</tissue>
    </source>
</reference>
<keyword evidence="1" id="KW-0472">Membrane</keyword>
<gene>
    <name evidence="2" type="ORF">DBV15_07259</name>
</gene>